<dbReference type="GO" id="GO:0000256">
    <property type="term" value="P:allantoin catabolic process"/>
    <property type="evidence" value="ECO:0007669"/>
    <property type="project" value="InterPro"/>
</dbReference>
<protein>
    <submittedName>
        <fullName evidence="5">Ureidoglycolate hydrolase</fullName>
    </submittedName>
</protein>
<dbReference type="InterPro" id="IPR007247">
    <property type="entry name" value="Ureidogly_lyase"/>
</dbReference>
<dbReference type="GO" id="GO:0004848">
    <property type="term" value="F:ureidoglycolate hydrolase activity"/>
    <property type="evidence" value="ECO:0007669"/>
    <property type="project" value="InterPro"/>
</dbReference>
<keyword evidence="2" id="KW-0659">Purine metabolism</keyword>
<evidence type="ECO:0000313" key="5">
    <source>
        <dbReference type="EMBL" id="SDB44732.1"/>
    </source>
</evidence>
<sequence>MSVVQIPIEPLTDESFAPFGWLLEAGGEPPFFSRPNLDLWRFPYAADAPARLQIMRYHRQPMRFSRLERHLFVTEARAPLNGARAVLVVAGDAESAGTDRPPSPDTLRAFLIDGAAGVMFWPGVWHGLDCYPLAAHADFIFLSDEATEVEIEALAAPVSGTRTEVADYQDSHGLVFEIVDPRRLMVPPPTNS</sequence>
<keyword evidence="5" id="KW-0378">Hydrolase</keyword>
<comment type="catalytic activity">
    <reaction evidence="4">
        <text>(S)-ureidoglycolate = urea + glyoxylate</text>
        <dbReference type="Rhea" id="RHEA:11304"/>
        <dbReference type="ChEBI" id="CHEBI:16199"/>
        <dbReference type="ChEBI" id="CHEBI:36655"/>
        <dbReference type="ChEBI" id="CHEBI:57296"/>
        <dbReference type="EC" id="4.3.2.3"/>
    </reaction>
</comment>
<evidence type="ECO:0000256" key="4">
    <source>
        <dbReference type="ARBA" id="ARBA00047684"/>
    </source>
</evidence>
<organism evidence="5 6">
    <name type="scientific">Bauldia litoralis</name>
    <dbReference type="NCBI Taxonomy" id="665467"/>
    <lineage>
        <taxon>Bacteria</taxon>
        <taxon>Pseudomonadati</taxon>
        <taxon>Pseudomonadota</taxon>
        <taxon>Alphaproteobacteria</taxon>
        <taxon>Hyphomicrobiales</taxon>
        <taxon>Kaistiaceae</taxon>
        <taxon>Bauldia</taxon>
    </lineage>
</organism>
<evidence type="ECO:0000256" key="3">
    <source>
        <dbReference type="ARBA" id="ARBA00023239"/>
    </source>
</evidence>
<dbReference type="GO" id="GO:0006144">
    <property type="term" value="P:purine nucleobase metabolic process"/>
    <property type="evidence" value="ECO:0007669"/>
    <property type="project" value="UniProtKB-KW"/>
</dbReference>
<dbReference type="STRING" id="665467.SAMN02982931_03417"/>
<dbReference type="InterPro" id="IPR024060">
    <property type="entry name" value="Ureidoglycolate_lyase_dom_sf"/>
</dbReference>
<evidence type="ECO:0000256" key="2">
    <source>
        <dbReference type="ARBA" id="ARBA00022631"/>
    </source>
</evidence>
<name>A0A1G6DHX1_9HYPH</name>
<comment type="subunit">
    <text evidence="1">Homodimer.</text>
</comment>
<keyword evidence="3" id="KW-0456">Lyase</keyword>
<dbReference type="Pfam" id="PF04115">
    <property type="entry name" value="Ureidogly_lyase"/>
    <property type="match status" value="1"/>
</dbReference>
<evidence type="ECO:0000313" key="6">
    <source>
        <dbReference type="Proteomes" id="UP000199071"/>
    </source>
</evidence>
<evidence type="ECO:0000256" key="1">
    <source>
        <dbReference type="ARBA" id="ARBA00011738"/>
    </source>
</evidence>
<gene>
    <name evidence="5" type="ORF">SAMN02982931_03417</name>
</gene>
<keyword evidence="6" id="KW-1185">Reference proteome</keyword>
<accession>A0A1G6DHX1</accession>
<dbReference type="Gene3D" id="2.60.120.480">
    <property type="entry name" value="Ureidoglycolate hydrolase"/>
    <property type="match status" value="1"/>
</dbReference>
<dbReference type="SUPFAM" id="SSF51182">
    <property type="entry name" value="RmlC-like cupins"/>
    <property type="match status" value="1"/>
</dbReference>
<dbReference type="Proteomes" id="UP000199071">
    <property type="component" value="Unassembled WGS sequence"/>
</dbReference>
<dbReference type="EMBL" id="FMXQ01000007">
    <property type="protein sequence ID" value="SDB44732.1"/>
    <property type="molecule type" value="Genomic_DNA"/>
</dbReference>
<reference evidence="5 6" key="1">
    <citation type="submission" date="2016-10" db="EMBL/GenBank/DDBJ databases">
        <authorList>
            <person name="de Groot N.N."/>
        </authorList>
    </citation>
    <scope>NUCLEOTIDE SEQUENCE [LARGE SCALE GENOMIC DNA]</scope>
    <source>
        <strain evidence="5 6">ATCC 35022</strain>
    </source>
</reference>
<dbReference type="InterPro" id="IPR011051">
    <property type="entry name" value="RmlC_Cupin_sf"/>
</dbReference>
<dbReference type="OrthoDB" id="9804602at2"/>
<dbReference type="GO" id="GO:0050385">
    <property type="term" value="F:ureidoglycolate lyase activity"/>
    <property type="evidence" value="ECO:0007669"/>
    <property type="project" value="UniProtKB-EC"/>
</dbReference>
<dbReference type="AlphaFoldDB" id="A0A1G6DHX1"/>
<proteinExistence type="predicted"/>
<dbReference type="RefSeq" id="WP_090878132.1">
    <property type="nucleotide sequence ID" value="NZ_FMXQ01000007.1"/>
</dbReference>